<dbReference type="Proteomes" id="UP000294933">
    <property type="component" value="Unassembled WGS sequence"/>
</dbReference>
<keyword evidence="3" id="KW-0732">Signal</keyword>
<sequence length="463" mass="49348">MSTLLSPPTTRHRASSTSLRPPLSLPSLAPRRRSSSLSVSSSSSSSSTPSPSDSSPPDSPLFSCSPVDIPPPKPSSSMIPVVLDRCIQLLRAAHLYSSPKHARFMTPTSICSPRSSTDSDYILPLSASHLKTSFDDVPSPHKSPDSLSSPSTRISAHAPLLVVVLLFPLSTAFTLFCLSTLPISASWPRTLSDLAVLGQELNAYSQSGLLPTTHILGVLSVTAVWKHAWSVPGSVLWNVLAGALFHPLLATLLMTSLTTIGSLCSTLLSAPLAPVLSRVFPRPLELTRSALEGSADVHSKNSTPAWVRLSILRLIGVVPWSGLNIACGLTGVALRDCALGAFIGTLPWTAVTCQIGDILQTVTSGASDKGDGARTVTSLLSSPEVVFELIFLSFLSLAPILGRDWLRRFISPPVPDSTTPMVNLQIDSEKLEVESEKSPSPRSEKRLSPLSFITTTFRGTPRR</sequence>
<evidence type="ECO:0000259" key="8">
    <source>
        <dbReference type="Pfam" id="PF09335"/>
    </source>
</evidence>
<dbReference type="GO" id="GO:0016020">
    <property type="term" value="C:membrane"/>
    <property type="evidence" value="ECO:0007669"/>
    <property type="project" value="UniProtKB-SubCell"/>
</dbReference>
<feature type="transmembrane region" description="Helical" evidence="7">
    <location>
        <begin position="235"/>
        <end position="254"/>
    </location>
</feature>
<dbReference type="InterPro" id="IPR045014">
    <property type="entry name" value="TM41A/B"/>
</dbReference>
<dbReference type="STRING" id="50990.A0A4R5XEK4"/>
<evidence type="ECO:0000313" key="10">
    <source>
        <dbReference type="Proteomes" id="UP000294933"/>
    </source>
</evidence>
<feature type="transmembrane region" description="Helical" evidence="7">
    <location>
        <begin position="160"/>
        <end position="183"/>
    </location>
</feature>
<proteinExistence type="predicted"/>
<dbReference type="InterPro" id="IPR032816">
    <property type="entry name" value="VTT_dom"/>
</dbReference>
<keyword evidence="10" id="KW-1185">Reference proteome</keyword>
<protein>
    <recommendedName>
        <fullName evidence="8">VTT domain-containing protein</fullName>
    </recommendedName>
</protein>
<keyword evidence="2 7" id="KW-0812">Transmembrane</keyword>
<name>A0A4R5XEK4_9AGAM</name>
<feature type="region of interest" description="Disordered" evidence="6">
    <location>
        <begin position="428"/>
        <end position="463"/>
    </location>
</feature>
<accession>A0A4R5XEK4</accession>
<feature type="compositionally biased region" description="Low complexity" evidence="6">
    <location>
        <begin position="15"/>
        <end position="66"/>
    </location>
</feature>
<keyword evidence="5 7" id="KW-0472">Membrane</keyword>
<dbReference type="PANTHER" id="PTHR43220">
    <property type="match status" value="1"/>
</dbReference>
<evidence type="ECO:0000256" key="3">
    <source>
        <dbReference type="ARBA" id="ARBA00022729"/>
    </source>
</evidence>
<organism evidence="9 10">
    <name type="scientific">Rickenella mellea</name>
    <dbReference type="NCBI Taxonomy" id="50990"/>
    <lineage>
        <taxon>Eukaryota</taxon>
        <taxon>Fungi</taxon>
        <taxon>Dikarya</taxon>
        <taxon>Basidiomycota</taxon>
        <taxon>Agaricomycotina</taxon>
        <taxon>Agaricomycetes</taxon>
        <taxon>Hymenochaetales</taxon>
        <taxon>Rickenellaceae</taxon>
        <taxon>Rickenella</taxon>
    </lineage>
</organism>
<dbReference type="VEuPathDB" id="FungiDB:BD410DRAFT_780001"/>
<feature type="region of interest" description="Disordered" evidence="6">
    <location>
        <begin position="1"/>
        <end position="69"/>
    </location>
</feature>
<feature type="compositionally biased region" description="Basic and acidic residues" evidence="6">
    <location>
        <begin position="428"/>
        <end position="447"/>
    </location>
</feature>
<feature type="compositionally biased region" description="Polar residues" evidence="6">
    <location>
        <begin position="451"/>
        <end position="463"/>
    </location>
</feature>
<dbReference type="PANTHER" id="PTHR43220:SF21">
    <property type="entry name" value="TRANSMEMBRANE PROTEIN 41A"/>
    <property type="match status" value="1"/>
</dbReference>
<dbReference type="EMBL" id="ML170156">
    <property type="protein sequence ID" value="TDL29559.1"/>
    <property type="molecule type" value="Genomic_DNA"/>
</dbReference>
<reference evidence="9 10" key="1">
    <citation type="submission" date="2018-06" db="EMBL/GenBank/DDBJ databases">
        <title>A transcriptomic atlas of mushroom development highlights an independent origin of complex multicellularity.</title>
        <authorList>
            <consortium name="DOE Joint Genome Institute"/>
            <person name="Krizsan K."/>
            <person name="Almasi E."/>
            <person name="Merenyi Z."/>
            <person name="Sahu N."/>
            <person name="Viragh M."/>
            <person name="Koszo T."/>
            <person name="Mondo S."/>
            <person name="Kiss B."/>
            <person name="Balint B."/>
            <person name="Kues U."/>
            <person name="Barry K."/>
            <person name="Hegedus J.C."/>
            <person name="Henrissat B."/>
            <person name="Johnson J."/>
            <person name="Lipzen A."/>
            <person name="Ohm R."/>
            <person name="Nagy I."/>
            <person name="Pangilinan J."/>
            <person name="Yan J."/>
            <person name="Xiong Y."/>
            <person name="Grigoriev I.V."/>
            <person name="Hibbett D.S."/>
            <person name="Nagy L.G."/>
        </authorList>
    </citation>
    <scope>NUCLEOTIDE SEQUENCE [LARGE SCALE GENOMIC DNA]</scope>
    <source>
        <strain evidence="9 10">SZMC22713</strain>
    </source>
</reference>
<dbReference type="AlphaFoldDB" id="A0A4R5XEK4"/>
<evidence type="ECO:0000256" key="6">
    <source>
        <dbReference type="SAM" id="MobiDB-lite"/>
    </source>
</evidence>
<evidence type="ECO:0000256" key="1">
    <source>
        <dbReference type="ARBA" id="ARBA00004141"/>
    </source>
</evidence>
<evidence type="ECO:0000256" key="5">
    <source>
        <dbReference type="ARBA" id="ARBA00023136"/>
    </source>
</evidence>
<evidence type="ECO:0000256" key="7">
    <source>
        <dbReference type="SAM" id="Phobius"/>
    </source>
</evidence>
<dbReference type="Pfam" id="PF09335">
    <property type="entry name" value="VTT_dom"/>
    <property type="match status" value="1"/>
</dbReference>
<dbReference type="OrthoDB" id="3364966at2759"/>
<keyword evidence="4 7" id="KW-1133">Transmembrane helix</keyword>
<evidence type="ECO:0000313" key="9">
    <source>
        <dbReference type="EMBL" id="TDL29559.1"/>
    </source>
</evidence>
<feature type="transmembrane region" description="Helical" evidence="7">
    <location>
        <begin position="203"/>
        <end position="223"/>
    </location>
</feature>
<evidence type="ECO:0000256" key="2">
    <source>
        <dbReference type="ARBA" id="ARBA00022692"/>
    </source>
</evidence>
<comment type="subcellular location">
    <subcellularLocation>
        <location evidence="1">Membrane</location>
        <topology evidence="1">Multi-pass membrane protein</topology>
    </subcellularLocation>
</comment>
<evidence type="ECO:0000256" key="4">
    <source>
        <dbReference type="ARBA" id="ARBA00022989"/>
    </source>
</evidence>
<feature type="domain" description="VTT" evidence="8">
    <location>
        <begin position="231"/>
        <end position="357"/>
    </location>
</feature>
<gene>
    <name evidence="9" type="ORF">BD410DRAFT_780001</name>
</gene>